<reference evidence="18" key="1">
    <citation type="submission" date="2020-02" db="EMBL/GenBank/DDBJ databases">
        <title>Relaxed selection underlies rapid genomic changes in the transitions from sociality to social parasitism in ants.</title>
        <authorList>
            <person name="Bi X."/>
        </authorList>
    </citation>
    <scope>NUCLEOTIDE SEQUENCE</scope>
    <source>
        <strain evidence="18">BGI-DK2013a</strain>
        <tissue evidence="18">Whole body</tissue>
    </source>
</reference>
<keyword evidence="11" id="KW-1207">Sterol metabolism</keyword>
<keyword evidence="10" id="KW-1015">Disulfide bond</keyword>
<evidence type="ECO:0000313" key="19">
    <source>
        <dbReference type="Proteomes" id="UP000667349"/>
    </source>
</evidence>
<sequence>MTRLEVFGFFLALCYVLISADEQCAWYGECGIDWETFFPRTCVGKNKAQPINNSTAEAVLMKKCPHFFQNGEPPERTCCNANQILTMDKSMDMAESIYGRCPTCVKNMFRLICDFTCSPEQSQFVRVTKSAEENGMEYVIESQVHITEAFINGTYDSCKNVINPTSGNLAMDLGCGSLGASKCSPKLWYEYLGKLNPFKPFIIEYIYDAADEWSAEPWNVTTKNCSEVYDNSSKVCSCVDCPIACPFVELDIDANDTFMIGEFSGYGVIAAILVVLITIVIGGIYTMIKKRKNGISKTSTKKTDRNCRQSYQKIFEIAFAAWGTAFAKYPIIILFTISYIILGLSYGITYLSVTVNPIEIWAAANSRARIEKDYFDNHFQPFYRTEQIFIKSIDLDKIEHNTTIGVMEFGPVFNKEFLLAVYDLQQQILQLGQDTNEGLEKICYAPVQSEFVGPVTLNLCTVQSIWGYFQNDLTLFNETEIIGDYKTNYLDYLYKCMQNSFNPDCMAPYKGPIIPALALGGFLREGEFQYESSDYITATGLVLTFLVRNSLNEKDLVPIIKWEQRFLDFMEKWNQDGRPDFMDVAWSTEKSIQDELDRTSKAEMITVVISYLVMFIYVALALGKMKASVIGCFTGSRIVLSVGGIIIVIASVACSLGIFGYIGVSTTLLTIEVIPFLVLAVGVDNIFILVQNHQRNPREVDETIPEHIGRVLAAVGPSMLLTSTSECCCFLIGAFSPMPAVNTFAMYASVSILINFLLQITAFVALLSLESRRAENNRLDVFCCVSIKNSSNANERDGIVHAIFERTYTPFLMKTPVRVIVIGIFVAALATHVMVFPQMEIGLDQKLSMPEDSYVLKYFTYMEDLFSMGPPVYFVVTEGLNYSKKEVQNVICGGQGCNTDSLYTQIYSAAKQSSVSYLSKAASSWIDDYLDWSSIGSCCRYYTNNQSYCLHTNDNCQPCRIIIDQDTSRPNETGFRKYIPYFVNDIPDEKCAKAGKALYFDAINFYYDEYGLTNVNDSYFMGYHTPLKKSSDWYEALEAARIISENITNTINNANVSDQEIHVFPYSVFYVFYEQYLTIWRETLSSIGLSLAVIFVVTLFFTGISLFSTVIVVLTVLMIIINLAGLMYWWNISLNAVSLVNLVMAAGISVEFCSHIVHSYITSVETTRIGKASEALSVMGSSVFSGITLTKLVGIVVLAFAKTQIFRVFYFRMYLGIVLFGATHGLIFLPVLLSFIGEYRIITLKPLIFLNVIRYVTQ</sequence>
<feature type="transmembrane region" description="Helical" evidence="15">
    <location>
        <begin position="604"/>
        <end position="623"/>
    </location>
</feature>
<dbReference type="Pfam" id="PF12349">
    <property type="entry name" value="Sterol-sensing"/>
    <property type="match status" value="1"/>
</dbReference>
<feature type="transmembrane region" description="Helical" evidence="15">
    <location>
        <begin position="1142"/>
        <end position="1161"/>
    </location>
</feature>
<evidence type="ECO:0000256" key="2">
    <source>
        <dbReference type="ARBA" id="ARBA00005585"/>
    </source>
</evidence>
<feature type="signal peptide" evidence="16">
    <location>
        <begin position="1"/>
        <end position="20"/>
    </location>
</feature>
<dbReference type="GO" id="GO:0042632">
    <property type="term" value="P:cholesterol homeostasis"/>
    <property type="evidence" value="ECO:0007669"/>
    <property type="project" value="TreeGrafter"/>
</dbReference>
<keyword evidence="4" id="KW-0153">Cholesterol metabolism</keyword>
<feature type="transmembrane region" description="Helical" evidence="15">
    <location>
        <begin position="1084"/>
        <end position="1104"/>
    </location>
</feature>
<keyword evidence="7 15" id="KW-1133">Transmembrane helix</keyword>
<evidence type="ECO:0000256" key="7">
    <source>
        <dbReference type="ARBA" id="ARBA00022989"/>
    </source>
</evidence>
<dbReference type="InterPro" id="IPR053956">
    <property type="entry name" value="NPC1_MLD"/>
</dbReference>
<evidence type="ECO:0000256" key="15">
    <source>
        <dbReference type="SAM" id="Phobius"/>
    </source>
</evidence>
<feature type="chain" id="PRO_5032997599" evidence="16">
    <location>
        <begin position="21"/>
        <end position="1258"/>
    </location>
</feature>
<evidence type="ECO:0000256" key="11">
    <source>
        <dbReference type="ARBA" id="ARBA00023166"/>
    </source>
</evidence>
<dbReference type="InterPro" id="IPR000731">
    <property type="entry name" value="SSD"/>
</dbReference>
<evidence type="ECO:0000256" key="16">
    <source>
        <dbReference type="SAM" id="SignalP"/>
    </source>
</evidence>
<dbReference type="GO" id="GO:0012505">
    <property type="term" value="C:endomembrane system"/>
    <property type="evidence" value="ECO:0007669"/>
    <property type="project" value="UniProtKB-SubCell"/>
</dbReference>
<dbReference type="InterPro" id="IPR032190">
    <property type="entry name" value="NPC1_N"/>
</dbReference>
<organism evidence="18 19">
    <name type="scientific">Acromyrmex insinuator</name>
    <dbReference type="NCBI Taxonomy" id="230686"/>
    <lineage>
        <taxon>Eukaryota</taxon>
        <taxon>Metazoa</taxon>
        <taxon>Ecdysozoa</taxon>
        <taxon>Arthropoda</taxon>
        <taxon>Hexapoda</taxon>
        <taxon>Insecta</taxon>
        <taxon>Pterygota</taxon>
        <taxon>Neoptera</taxon>
        <taxon>Endopterygota</taxon>
        <taxon>Hymenoptera</taxon>
        <taxon>Apocrita</taxon>
        <taxon>Aculeata</taxon>
        <taxon>Formicoidea</taxon>
        <taxon>Formicidae</taxon>
        <taxon>Myrmicinae</taxon>
        <taxon>Acromyrmex</taxon>
    </lineage>
</organism>
<dbReference type="SUPFAM" id="SSF82866">
    <property type="entry name" value="Multidrug efflux transporter AcrB transmembrane domain"/>
    <property type="match status" value="2"/>
</dbReference>
<evidence type="ECO:0000256" key="9">
    <source>
        <dbReference type="ARBA" id="ARBA00023136"/>
    </source>
</evidence>
<feature type="transmembrane region" description="Helical" evidence="15">
    <location>
        <begin position="747"/>
        <end position="769"/>
    </location>
</feature>
<evidence type="ECO:0000256" key="12">
    <source>
        <dbReference type="ARBA" id="ARBA00023180"/>
    </source>
</evidence>
<feature type="transmembrane region" description="Helical" evidence="15">
    <location>
        <begin position="1181"/>
        <end position="1201"/>
    </location>
</feature>
<evidence type="ECO:0000256" key="8">
    <source>
        <dbReference type="ARBA" id="ARBA00023098"/>
    </source>
</evidence>
<dbReference type="InterPro" id="IPR004765">
    <property type="entry name" value="NPC1-like"/>
</dbReference>
<dbReference type="GO" id="GO:0005319">
    <property type="term" value="F:lipid transporter activity"/>
    <property type="evidence" value="ECO:0007669"/>
    <property type="project" value="InterPro"/>
</dbReference>
<dbReference type="PANTHER" id="PTHR45727:SF6">
    <property type="entry name" value="NPC INTRACELLULAR CHOLESTEROL TRANSPORTER 1 HOMOLOG 1B"/>
    <property type="match status" value="1"/>
</dbReference>
<evidence type="ECO:0000256" key="4">
    <source>
        <dbReference type="ARBA" id="ARBA00022548"/>
    </source>
</evidence>
<dbReference type="PROSITE" id="PS50156">
    <property type="entry name" value="SSD"/>
    <property type="match status" value="1"/>
</dbReference>
<dbReference type="GO" id="GO:0005886">
    <property type="term" value="C:plasma membrane"/>
    <property type="evidence" value="ECO:0007669"/>
    <property type="project" value="TreeGrafter"/>
</dbReference>
<feature type="transmembrane region" description="Helical" evidence="15">
    <location>
        <begin position="263"/>
        <end position="288"/>
    </location>
</feature>
<dbReference type="FunFam" id="1.20.1640.10:FF:000008">
    <property type="entry name" value="NPC intracellular cholesterol transporter 1"/>
    <property type="match status" value="1"/>
</dbReference>
<comment type="catalytic activity">
    <reaction evidence="14">
        <text>cholesterol(in) = cholesterol(out)</text>
        <dbReference type="Rhea" id="RHEA:39747"/>
        <dbReference type="ChEBI" id="CHEBI:16113"/>
    </reaction>
</comment>
<feature type="transmembrane region" description="Helical" evidence="15">
    <location>
        <begin position="1110"/>
        <end position="1130"/>
    </location>
</feature>
<dbReference type="GO" id="GO:0030299">
    <property type="term" value="P:intestinal cholesterol absorption"/>
    <property type="evidence" value="ECO:0007669"/>
    <property type="project" value="TreeGrafter"/>
</dbReference>
<comment type="subcellular location">
    <subcellularLocation>
        <location evidence="1">Endomembrane system</location>
        <topology evidence="1">Multi-pass membrane protein</topology>
    </subcellularLocation>
</comment>
<name>A0A836F1J5_9HYME</name>
<feature type="transmembrane region" description="Helical" evidence="15">
    <location>
        <begin position="711"/>
        <end position="735"/>
    </location>
</feature>
<keyword evidence="6 16" id="KW-0732">Signal</keyword>
<feature type="transmembrane region" description="Helical" evidence="15">
    <location>
        <begin position="1213"/>
        <end position="1233"/>
    </location>
</feature>
<dbReference type="Pfam" id="PF16414">
    <property type="entry name" value="NPC1_N"/>
    <property type="match status" value="1"/>
</dbReference>
<feature type="transmembrane region" description="Helical" evidence="15">
    <location>
        <begin position="858"/>
        <end position="876"/>
    </location>
</feature>
<dbReference type="InterPro" id="IPR053958">
    <property type="entry name" value="HMGCR/SNAP/NPC1-like_SSD"/>
</dbReference>
<keyword evidence="9 15" id="KW-0472">Membrane</keyword>
<evidence type="ECO:0000256" key="1">
    <source>
        <dbReference type="ARBA" id="ARBA00004127"/>
    </source>
</evidence>
<dbReference type="Gene3D" id="1.20.1640.10">
    <property type="entry name" value="Multidrug efflux transporter AcrB transmembrane domain"/>
    <property type="match status" value="2"/>
</dbReference>
<feature type="non-terminal residue" evidence="18">
    <location>
        <position position="1258"/>
    </location>
</feature>
<feature type="transmembrane region" description="Helical" evidence="15">
    <location>
        <begin position="668"/>
        <end position="690"/>
    </location>
</feature>
<dbReference type="NCBIfam" id="TIGR00917">
    <property type="entry name" value="2A060601"/>
    <property type="match status" value="1"/>
</dbReference>
<dbReference type="EMBL" id="JAANHZ010000104">
    <property type="protein sequence ID" value="KAG5315921.1"/>
    <property type="molecule type" value="Genomic_DNA"/>
</dbReference>
<feature type="transmembrane region" description="Helical" evidence="15">
    <location>
        <begin position="331"/>
        <end position="353"/>
    </location>
</feature>
<comment type="caution">
    <text evidence="18">The sequence shown here is derived from an EMBL/GenBank/DDBJ whole genome shotgun (WGS) entry which is preliminary data.</text>
</comment>
<evidence type="ECO:0000259" key="17">
    <source>
        <dbReference type="PROSITE" id="PS50156"/>
    </source>
</evidence>
<dbReference type="GO" id="GO:0030301">
    <property type="term" value="P:cholesterol transport"/>
    <property type="evidence" value="ECO:0007669"/>
    <property type="project" value="UniProtKB-ARBA"/>
</dbReference>
<feature type="non-terminal residue" evidence="18">
    <location>
        <position position="1"/>
    </location>
</feature>
<dbReference type="GO" id="GO:0015485">
    <property type="term" value="F:cholesterol binding"/>
    <property type="evidence" value="ECO:0007669"/>
    <property type="project" value="TreeGrafter"/>
</dbReference>
<dbReference type="Proteomes" id="UP000667349">
    <property type="component" value="Unassembled WGS sequence"/>
</dbReference>
<dbReference type="PANTHER" id="PTHR45727">
    <property type="entry name" value="NPC INTRACELLULAR CHOLESTEROL TRANSPORTER 1"/>
    <property type="match status" value="1"/>
</dbReference>
<proteinExistence type="inferred from homology"/>
<dbReference type="AlphaFoldDB" id="A0A836F1J5"/>
<feature type="transmembrane region" description="Helical" evidence="15">
    <location>
        <begin position="819"/>
        <end position="838"/>
    </location>
</feature>
<evidence type="ECO:0000313" key="18">
    <source>
        <dbReference type="EMBL" id="KAG5315921.1"/>
    </source>
</evidence>
<evidence type="ECO:0000256" key="10">
    <source>
        <dbReference type="ARBA" id="ARBA00023157"/>
    </source>
</evidence>
<evidence type="ECO:0000256" key="3">
    <source>
        <dbReference type="ARBA" id="ARBA00022448"/>
    </source>
</evidence>
<comment type="similarity">
    <text evidence="2">Belongs to the patched family.</text>
</comment>
<keyword evidence="5 15" id="KW-0812">Transmembrane</keyword>
<keyword evidence="12" id="KW-0325">Glycoprotein</keyword>
<keyword evidence="8" id="KW-0443">Lipid metabolism</keyword>
<keyword evidence="19" id="KW-1185">Reference proteome</keyword>
<feature type="transmembrane region" description="Helical" evidence="15">
    <location>
        <begin position="635"/>
        <end position="662"/>
    </location>
</feature>
<evidence type="ECO:0000256" key="13">
    <source>
        <dbReference type="ARBA" id="ARBA00023221"/>
    </source>
</evidence>
<dbReference type="Pfam" id="PF22314">
    <property type="entry name" value="NPC1_MLD"/>
    <property type="match status" value="1"/>
</dbReference>
<evidence type="ECO:0000256" key="6">
    <source>
        <dbReference type="ARBA" id="ARBA00022729"/>
    </source>
</evidence>
<gene>
    <name evidence="18" type="primary">Npc1_0</name>
    <name evidence="18" type="ORF">G6Z75_0011704</name>
</gene>
<protein>
    <submittedName>
        <fullName evidence="18">NPC1 protein</fullName>
    </submittedName>
</protein>
<evidence type="ECO:0000256" key="5">
    <source>
        <dbReference type="ARBA" id="ARBA00022692"/>
    </source>
</evidence>
<evidence type="ECO:0000256" key="14">
    <source>
        <dbReference type="ARBA" id="ARBA00034049"/>
    </source>
</evidence>
<dbReference type="FunFam" id="1.20.1640.10:FF:000010">
    <property type="entry name" value="NPC intracellular cholesterol transporter 1"/>
    <property type="match status" value="1"/>
</dbReference>
<dbReference type="GO" id="GO:0008203">
    <property type="term" value="P:cholesterol metabolic process"/>
    <property type="evidence" value="ECO:0007669"/>
    <property type="project" value="UniProtKB-KW"/>
</dbReference>
<keyword evidence="3" id="KW-0813">Transport</keyword>
<keyword evidence="13" id="KW-0753">Steroid metabolism</keyword>
<feature type="domain" description="SSD" evidence="17">
    <location>
        <begin position="603"/>
        <end position="769"/>
    </location>
</feature>
<accession>A0A836F1J5</accession>